<proteinExistence type="predicted"/>
<feature type="region of interest" description="Disordered" evidence="1">
    <location>
        <begin position="1"/>
        <end position="20"/>
    </location>
</feature>
<dbReference type="GO" id="GO:0000932">
    <property type="term" value="C:P-body"/>
    <property type="evidence" value="ECO:0007669"/>
    <property type="project" value="TreeGrafter"/>
</dbReference>
<evidence type="ECO:0000313" key="3">
    <source>
        <dbReference type="EMBL" id="KAK6588980.1"/>
    </source>
</evidence>
<keyword evidence="3" id="KW-0378">Hydrolase</keyword>
<feature type="region of interest" description="Disordered" evidence="1">
    <location>
        <begin position="1104"/>
        <end position="1123"/>
    </location>
</feature>
<dbReference type="SUPFAM" id="SSF69322">
    <property type="entry name" value="Tricorn protease domain 2"/>
    <property type="match status" value="1"/>
</dbReference>
<dbReference type="GO" id="GO:0000289">
    <property type="term" value="P:nuclear-transcribed mRNA poly(A) tail shortening"/>
    <property type="evidence" value="ECO:0007669"/>
    <property type="project" value="TreeGrafter"/>
</dbReference>
<feature type="region of interest" description="Disordered" evidence="1">
    <location>
        <begin position="787"/>
        <end position="817"/>
    </location>
</feature>
<dbReference type="InterPro" id="IPR012337">
    <property type="entry name" value="RNaseH-like_sf"/>
</dbReference>
<dbReference type="InterPro" id="IPR038765">
    <property type="entry name" value="Papain-like_cys_pep_sf"/>
</dbReference>
<dbReference type="Proteomes" id="UP001311799">
    <property type="component" value="Unassembled WGS sequence"/>
</dbReference>
<sequence>MEGTGSGRRAQTGGGDGPSIAPGSYFDGFGGFLRPGNGHQQTGLGHHLLLGGEATQGQPAPWGWETYTSYNMMGLFSAHVGGRRAVRPFITSITCDPFYELLWLGWTNGFLSSFRFPHCSRYTSFPVGIPEALPRSMSNGSFRDNVIHVGFPSASHIYTVSNSGVGVYSRGGVPISCHSSRILTGEKSNSKILCGDSSRYPAYMGITQILGLGTRNGVTILDLQEFRHLRSIPYAGIISCIRSSAAGNSFIVGGVNMLGIADPRLPRLGNTVQIHSTNQASSETFVSGLAVSEYTVAVITSTISDRKIGTDELLNSVGGNSGLAVLDLLRAHPTEVTTSLEMISYKKNLDISNMSRDSVVRLFDIRKFRPRKNISFTPGPINIAWGDDSLAASTKSSANHGSEDLYIIGNNGQWQVYHSDLDRMEFYAIPSVPLSTLGFSSSGNYLIIGDTSGSVHTMQRPHQNAPTSKPTDQIHHSFSMYQTLPLPNLNLGLSIRPGGAGCGSGPDGPICLYNFSYLRSVQSLMGVASNPVTKPLSNGLGHPTAPNLTVALRYLQGRPVVAYDALNPVGIPPILERSPQTGKITVKDDELLSFNNKYDVEEIRNIQMFYGWSRFKMTDELPCGVSLSKPRAPGTGDVATAISPPSSPPGYFSQDYYKEIRPEIDSYKLRGFEFRTVDFVRVAPNPDPSKLRNNNLLYGLPLLSFGGNLPIWYFRRKKTLIPSSGATPGIGGSLVSGGVGGVGSLMTSSSIGSGINATVVQDGIIQRNPQLSQVPVRFQYKPRLNHNRREKSKCRRSDVASNNISGEGGKQDDDGSHFSVFSGGDGQGIVSIELENDALDFTQPFFVLFSLIPRLSYEILLSHIPDCRSEFCLACELVHLTLMVQGCKRNLVARGRSRVVRSVPISGSSGVLSSNSSTFTNFSGSITNSYQGSLFPYVSSGSIYILNMLRTIRHLPDAKQLGIDSDETNSSVLAGIAAGNLSLEEQFQLQLQLSHNGAMNGIGGGSYPPYSVFNQIRKIEIFWKFFLENLKKSLRQAGITEFDPKVRQQNCCSLLDSLFGVEVATISSCVQSKHTFRSSQIVAAVEIVSNHLVSQNNADGGVGDGSGGSSSFGGQNNSSSIGIDDSKRTDRFLLALNTSLLRIVAGRSYCRDCGVPTACQHVRCVTRLPKILVVSCNVQNMKNWSDFGGMLPEEYEDLARKSSSHGNSSTISNNLNVINSGGLSSTTGTGLCENPNSCYSIPWEIRFSRLRKGFGPNVGSSSGTSVKESTGIDIIQVDRSKTNSGSSSNTQIYELVAVMFGVYQGNSIQLPSGTHFCMYVKHSLLFNEKTDTSIDGKWFLVNGSSVQQVNNKNEILNFSTCWKIPVFLFYRDKDQRLDEFLFSGFPCIEFSPCTDHLYSCNKGRGVKVDDKSEQVSDKLEDKQKQNEEQEHEQSGDEQKQGEINILEVKFKIPWKYPKEIQDHVIKQLTSIIQLIRTEKNLSEHSDQSQILNQSPFSMEELSLLCRNYYMRYPFAKGLLKETAQFRDLVEGSGTGIGMAGSNIEGNDMNENQFARKHLEFVRNSPMIVALDSEYVALTEEQSVVRPDGTKEILKKSQLSLARVSIVRCGAIPLLMQQDTGQANGNDDCCESISNNGVDLSSRNGIILDNYISHGSNNSQQPKDYLTKYSGVKPGDLDPKSSNHFLTSKACVLKKLQFLVDAGVVFIGHALQSDFKIINIYVPPFQIIDTVEIYRLPDERYISLRFLAKYVLNENIQAEVHDSIVDAKTAFELFLRYLSHKKNNTWNDFLTHLYSKGHSVDWKIEALLDTQNIDHLQFQQ</sequence>
<feature type="compositionally biased region" description="Low complexity" evidence="1">
    <location>
        <begin position="1112"/>
        <end position="1122"/>
    </location>
</feature>
<dbReference type="CDD" id="cd06143">
    <property type="entry name" value="PAN2_exo"/>
    <property type="match status" value="1"/>
</dbReference>
<feature type="compositionally biased region" description="Gly residues" evidence="1">
    <location>
        <begin position="1"/>
        <end position="17"/>
    </location>
</feature>
<dbReference type="InterPro" id="IPR036397">
    <property type="entry name" value="RNaseH_sf"/>
</dbReference>
<dbReference type="InterPro" id="IPR028881">
    <property type="entry name" value="PAN2_UCH_dom"/>
</dbReference>
<dbReference type="Gene3D" id="3.90.70.10">
    <property type="entry name" value="Cysteine proteinases"/>
    <property type="match status" value="1"/>
</dbReference>
<dbReference type="Pfam" id="PF13423">
    <property type="entry name" value="UCH_1"/>
    <property type="match status" value="1"/>
</dbReference>
<dbReference type="Gene3D" id="2.130.10.10">
    <property type="entry name" value="YVTN repeat-like/Quinoprotein amine dehydrogenase"/>
    <property type="match status" value="1"/>
</dbReference>
<dbReference type="GO" id="GO:0003676">
    <property type="term" value="F:nucleic acid binding"/>
    <property type="evidence" value="ECO:0007669"/>
    <property type="project" value="InterPro"/>
</dbReference>
<evidence type="ECO:0000313" key="4">
    <source>
        <dbReference type="Proteomes" id="UP001311799"/>
    </source>
</evidence>
<keyword evidence="3" id="KW-0269">Exonuclease</keyword>
<comment type="caution">
    <text evidence="3">The sequence shown here is derived from an EMBL/GenBank/DDBJ whole genome shotgun (WGS) entry which is preliminary data.</text>
</comment>
<accession>A0AAV9XZM7</accession>
<evidence type="ECO:0000259" key="2">
    <source>
        <dbReference type="SMART" id="SM00479"/>
    </source>
</evidence>
<dbReference type="SUPFAM" id="SSF53098">
    <property type="entry name" value="Ribonuclease H-like"/>
    <property type="match status" value="1"/>
</dbReference>
<dbReference type="InterPro" id="IPR015943">
    <property type="entry name" value="WD40/YVTN_repeat-like_dom_sf"/>
</dbReference>
<dbReference type="SUPFAM" id="SSF54001">
    <property type="entry name" value="Cysteine proteinases"/>
    <property type="match status" value="1"/>
</dbReference>
<dbReference type="Gene3D" id="3.30.420.10">
    <property type="entry name" value="Ribonuclease H-like superfamily/Ribonuclease H"/>
    <property type="match status" value="1"/>
</dbReference>
<reference evidence="3 4" key="1">
    <citation type="submission" date="2023-10" db="EMBL/GenBank/DDBJ databases">
        <title>Comparative genomics analysis reveals potential genetic determinants of host preference in Cryptosporidium xiaoi.</title>
        <authorList>
            <person name="Xiao L."/>
            <person name="Li J."/>
        </authorList>
    </citation>
    <scope>NUCLEOTIDE SEQUENCE [LARGE SCALE GENOMIC DNA]</scope>
    <source>
        <strain evidence="3 4">52996</strain>
    </source>
</reference>
<evidence type="ECO:0000256" key="1">
    <source>
        <dbReference type="SAM" id="MobiDB-lite"/>
    </source>
</evidence>
<dbReference type="EMBL" id="JAWDEY010000018">
    <property type="protein sequence ID" value="KAK6588980.1"/>
    <property type="molecule type" value="Genomic_DNA"/>
</dbReference>
<dbReference type="GO" id="GO:0004535">
    <property type="term" value="F:poly(A)-specific ribonuclease activity"/>
    <property type="evidence" value="ECO:0007669"/>
    <property type="project" value="TreeGrafter"/>
</dbReference>
<feature type="domain" description="Exonuclease" evidence="2">
    <location>
        <begin position="1566"/>
        <end position="1782"/>
    </location>
</feature>
<name>A0AAV9XZM7_9CRYT</name>
<protein>
    <submittedName>
        <fullName evidence="3">PAN2 family exonuclease</fullName>
    </submittedName>
</protein>
<dbReference type="SMART" id="SM00479">
    <property type="entry name" value="EXOIII"/>
    <property type="match status" value="1"/>
</dbReference>
<keyword evidence="3" id="KW-0540">Nuclease</keyword>
<dbReference type="InterPro" id="IPR050785">
    <property type="entry name" value="PAN2-PAN3_catalytic_subunit"/>
</dbReference>
<organism evidence="3 4">
    <name type="scientific">Cryptosporidium xiaoi</name>
    <dbReference type="NCBI Taxonomy" id="659607"/>
    <lineage>
        <taxon>Eukaryota</taxon>
        <taxon>Sar</taxon>
        <taxon>Alveolata</taxon>
        <taxon>Apicomplexa</taxon>
        <taxon>Conoidasida</taxon>
        <taxon>Coccidia</taxon>
        <taxon>Eucoccidiorida</taxon>
        <taxon>Eimeriorina</taxon>
        <taxon>Cryptosporidiidae</taxon>
        <taxon>Cryptosporidium</taxon>
    </lineage>
</organism>
<gene>
    <name evidence="3" type="ORF">RS030_263657</name>
</gene>
<feature type="region of interest" description="Disordered" evidence="1">
    <location>
        <begin position="1411"/>
        <end position="1439"/>
    </location>
</feature>
<dbReference type="GO" id="GO:0031251">
    <property type="term" value="C:PAN complex"/>
    <property type="evidence" value="ECO:0007669"/>
    <property type="project" value="TreeGrafter"/>
</dbReference>
<dbReference type="PANTHER" id="PTHR15728:SF0">
    <property type="entry name" value="PAN2-PAN3 DEADENYLATION COMPLEX CATALYTIC SUBUNIT PAN2"/>
    <property type="match status" value="1"/>
</dbReference>
<dbReference type="PANTHER" id="PTHR15728">
    <property type="entry name" value="DEADENYLATION COMPLEX CATALYTIC SUBUNIT PAN2"/>
    <property type="match status" value="1"/>
</dbReference>
<dbReference type="InterPro" id="IPR013520">
    <property type="entry name" value="Ribonucl_H"/>
</dbReference>
<keyword evidence="4" id="KW-1185">Reference proteome</keyword>